<dbReference type="SUPFAM" id="SSF46689">
    <property type="entry name" value="Homeodomain-like"/>
    <property type="match status" value="2"/>
</dbReference>
<dbReference type="InterPro" id="IPR029442">
    <property type="entry name" value="GyrI-like"/>
</dbReference>
<evidence type="ECO:0000256" key="2">
    <source>
        <dbReference type="ARBA" id="ARBA00023125"/>
    </source>
</evidence>
<comment type="caution">
    <text evidence="5">The sequence shown here is derived from an EMBL/GenBank/DDBJ whole genome shotgun (WGS) entry which is preliminary data.</text>
</comment>
<dbReference type="AlphaFoldDB" id="A0A845SCX9"/>
<proteinExistence type="predicted"/>
<gene>
    <name evidence="5" type="ORF">GRH90_03150</name>
</gene>
<evidence type="ECO:0000313" key="5">
    <source>
        <dbReference type="EMBL" id="NDL61759.1"/>
    </source>
</evidence>
<dbReference type="InterPro" id="IPR018060">
    <property type="entry name" value="HTH_AraC"/>
</dbReference>
<dbReference type="PROSITE" id="PS01124">
    <property type="entry name" value="HTH_ARAC_FAMILY_2"/>
    <property type="match status" value="1"/>
</dbReference>
<dbReference type="InterPro" id="IPR020449">
    <property type="entry name" value="Tscrpt_reg_AraC-type_HTH"/>
</dbReference>
<evidence type="ECO:0000256" key="3">
    <source>
        <dbReference type="ARBA" id="ARBA00023163"/>
    </source>
</evidence>
<dbReference type="Pfam" id="PF06445">
    <property type="entry name" value="GyrI-like"/>
    <property type="match status" value="1"/>
</dbReference>
<dbReference type="InterPro" id="IPR011256">
    <property type="entry name" value="Reg_factor_effector_dom_sf"/>
</dbReference>
<dbReference type="SMART" id="SM00342">
    <property type="entry name" value="HTH_ARAC"/>
    <property type="match status" value="1"/>
</dbReference>
<evidence type="ECO:0000313" key="6">
    <source>
        <dbReference type="Proteomes" id="UP000461443"/>
    </source>
</evidence>
<keyword evidence="1" id="KW-0805">Transcription regulation</keyword>
<dbReference type="SUPFAM" id="SSF55136">
    <property type="entry name" value="Probable bacterial effector-binding domain"/>
    <property type="match status" value="1"/>
</dbReference>
<dbReference type="Pfam" id="PF12833">
    <property type="entry name" value="HTH_18"/>
    <property type="match status" value="1"/>
</dbReference>
<keyword evidence="3" id="KW-0804">Transcription</keyword>
<dbReference type="Gene3D" id="1.10.10.60">
    <property type="entry name" value="Homeodomain-like"/>
    <property type="match status" value="2"/>
</dbReference>
<keyword evidence="6" id="KW-1185">Reference proteome</keyword>
<sequence>MHLMTKMLIIYELIDWIERNIHQPLSIDDVSEKSGYTKWHLQRLFKQYSGYNLAEYIRARRLSTAAIELRFCRKRVFDIALEYGFDSMQSFSRAFKQRFGISPGQYRDQPHWILSGLCPPLNVPSSGIPIQPSVKSLPDLCLLGITVTSTCSFEDVVSRREQPGFTLWQTLFKDFRIIPPVAFGLSQVKLTAEGNLEHHYFMAVSQQEKTGLRRAETMKLAGGTYLSFIYCGHASALKEFISYIYLIYLPTKRITRREGPDIELFYLNGTMPDDTITHNNNIKCDYLIPVVDLA</sequence>
<dbReference type="PANTHER" id="PTHR47504">
    <property type="entry name" value="RIGHT ORIGIN-BINDING PROTEIN"/>
    <property type="match status" value="1"/>
</dbReference>
<dbReference type="GO" id="GO:0043565">
    <property type="term" value="F:sequence-specific DNA binding"/>
    <property type="evidence" value="ECO:0007669"/>
    <property type="project" value="InterPro"/>
</dbReference>
<organism evidence="5 6">
    <name type="scientific">Acerihabitans arboris</name>
    <dbReference type="NCBI Taxonomy" id="2691583"/>
    <lineage>
        <taxon>Bacteria</taxon>
        <taxon>Pseudomonadati</taxon>
        <taxon>Pseudomonadota</taxon>
        <taxon>Gammaproteobacteria</taxon>
        <taxon>Enterobacterales</taxon>
        <taxon>Pectobacteriaceae</taxon>
        <taxon>Acerihabitans</taxon>
    </lineage>
</organism>
<reference evidence="5 6" key="1">
    <citation type="submission" date="2019-12" db="EMBL/GenBank/DDBJ databases">
        <authorList>
            <person name="Lee S.D."/>
        </authorList>
    </citation>
    <scope>NUCLEOTIDE SEQUENCE [LARGE SCALE GENOMIC DNA]</scope>
    <source>
        <strain evidence="5 6">SAP-6</strain>
    </source>
</reference>
<dbReference type="PROSITE" id="PS00041">
    <property type="entry name" value="HTH_ARAC_FAMILY_1"/>
    <property type="match status" value="1"/>
</dbReference>
<dbReference type="GO" id="GO:0003700">
    <property type="term" value="F:DNA-binding transcription factor activity"/>
    <property type="evidence" value="ECO:0007669"/>
    <property type="project" value="InterPro"/>
</dbReference>
<dbReference type="Gene3D" id="3.20.80.10">
    <property type="entry name" value="Regulatory factor, effector binding domain"/>
    <property type="match status" value="1"/>
</dbReference>
<name>A0A845SCX9_9GAMM</name>
<protein>
    <submittedName>
        <fullName evidence="5">Helix-turn-helix domain-containing protein</fullName>
    </submittedName>
</protein>
<dbReference type="InterPro" id="IPR010499">
    <property type="entry name" value="AraC_E-bd"/>
</dbReference>
<dbReference type="SMART" id="SM00871">
    <property type="entry name" value="AraC_E_bind"/>
    <property type="match status" value="1"/>
</dbReference>
<evidence type="ECO:0000256" key="1">
    <source>
        <dbReference type="ARBA" id="ARBA00023015"/>
    </source>
</evidence>
<dbReference type="InterPro" id="IPR018062">
    <property type="entry name" value="HTH_AraC-typ_CS"/>
</dbReference>
<evidence type="ECO:0000259" key="4">
    <source>
        <dbReference type="PROSITE" id="PS01124"/>
    </source>
</evidence>
<dbReference type="InterPro" id="IPR009057">
    <property type="entry name" value="Homeodomain-like_sf"/>
</dbReference>
<dbReference type="InterPro" id="IPR050959">
    <property type="entry name" value="MarA-like"/>
</dbReference>
<accession>A0A845SCX9</accession>
<dbReference type="EMBL" id="WUBS01000002">
    <property type="protein sequence ID" value="NDL61759.1"/>
    <property type="molecule type" value="Genomic_DNA"/>
</dbReference>
<keyword evidence="2" id="KW-0238">DNA-binding</keyword>
<feature type="domain" description="HTH araC/xylS-type" evidence="4">
    <location>
        <begin position="11"/>
        <end position="109"/>
    </location>
</feature>
<dbReference type="PANTHER" id="PTHR47504:SF5">
    <property type="entry name" value="RIGHT ORIGIN-BINDING PROTEIN"/>
    <property type="match status" value="1"/>
</dbReference>
<dbReference type="PRINTS" id="PR00032">
    <property type="entry name" value="HTHARAC"/>
</dbReference>
<reference evidence="5 6" key="2">
    <citation type="submission" date="2020-02" db="EMBL/GenBank/DDBJ databases">
        <title>The new genus of Enterobacteriales.</title>
        <authorList>
            <person name="Kim I.S."/>
        </authorList>
    </citation>
    <scope>NUCLEOTIDE SEQUENCE [LARGE SCALE GENOMIC DNA]</scope>
    <source>
        <strain evidence="5 6">SAP-6</strain>
    </source>
</reference>
<dbReference type="Proteomes" id="UP000461443">
    <property type="component" value="Unassembled WGS sequence"/>
</dbReference>